<feature type="domain" description="Brix" evidence="7">
    <location>
        <begin position="1"/>
        <end position="185"/>
    </location>
</feature>
<dbReference type="PANTHER" id="PTHR12728:SF0">
    <property type="entry name" value="RIBOSOME PRODUCTION FACTOR 2 HOMOLOG"/>
    <property type="match status" value="1"/>
</dbReference>
<dbReference type="PANTHER" id="PTHR12728">
    <property type="entry name" value="BRIX DOMAIN CONTAINING PROTEIN"/>
    <property type="match status" value="1"/>
</dbReference>
<dbReference type="GO" id="GO:0005730">
    <property type="term" value="C:nucleolus"/>
    <property type="evidence" value="ECO:0007669"/>
    <property type="project" value="UniProtKB-SubCell"/>
</dbReference>
<reference evidence="8" key="1">
    <citation type="submission" date="2021-01" db="EMBL/GenBank/DDBJ databases">
        <authorList>
            <person name="Corre E."/>
            <person name="Pelletier E."/>
            <person name="Niang G."/>
            <person name="Scheremetjew M."/>
            <person name="Finn R."/>
            <person name="Kale V."/>
            <person name="Holt S."/>
            <person name="Cochrane G."/>
            <person name="Meng A."/>
            <person name="Brown T."/>
            <person name="Cohen L."/>
        </authorList>
    </citation>
    <scope>NUCLEOTIDE SEQUENCE</scope>
    <source>
        <strain evidence="8">CCMP645</strain>
    </source>
</reference>
<sequence>MNLILPVLFRSLWTLLSSPVRDGACCSDASLFAFGLHSKKRPHHLVLGRMFDSHLLDMAELAVENAKTMAEFASGAGAVGGAAAESKPVLLFHGEWEHSASLSALKSLLLDFFANERVEALSPIGIQRAIAFTVESGGENPKILMRHYAATLKKSAEGTSPYVHMTEIGPSLDLRVRRTHQPAPDLLKEAMRQAPASASAPKKTKNVSHSRLHGKQGRLHVHKQDLSQMATAKMKAFKKQKTGAGAAKQAADGA</sequence>
<evidence type="ECO:0000256" key="3">
    <source>
        <dbReference type="ARBA" id="ARBA00023242"/>
    </source>
</evidence>
<evidence type="ECO:0000256" key="5">
    <source>
        <dbReference type="SAM" id="MobiDB-lite"/>
    </source>
</evidence>
<dbReference type="InterPro" id="IPR039770">
    <property type="entry name" value="Rpf2"/>
</dbReference>
<evidence type="ECO:0000256" key="4">
    <source>
        <dbReference type="RuleBase" id="RU367086"/>
    </source>
</evidence>
<accession>A0A7S4B332</accession>
<protein>
    <recommendedName>
        <fullName evidence="4">Ribosome production factor 2 homolog</fullName>
    </recommendedName>
    <alternativeName>
        <fullName evidence="4">Ribosome biogenesis protein RPF2 homolog</fullName>
    </alternativeName>
</protein>
<dbReference type="EMBL" id="HBIZ01006908">
    <property type="protein sequence ID" value="CAE0751363.1"/>
    <property type="molecule type" value="Transcribed_RNA"/>
</dbReference>
<dbReference type="SMART" id="SM00879">
    <property type="entry name" value="Brix"/>
    <property type="match status" value="1"/>
</dbReference>
<evidence type="ECO:0000256" key="2">
    <source>
        <dbReference type="ARBA" id="ARBA00010782"/>
    </source>
</evidence>
<evidence type="ECO:0000256" key="1">
    <source>
        <dbReference type="ARBA" id="ARBA00004604"/>
    </source>
</evidence>
<feature type="region of interest" description="Disordered" evidence="5">
    <location>
        <begin position="191"/>
        <end position="254"/>
    </location>
</feature>
<feature type="compositionally biased region" description="Low complexity" evidence="5">
    <location>
        <begin position="242"/>
        <end position="254"/>
    </location>
</feature>
<proteinExistence type="inferred from homology"/>
<gene>
    <name evidence="8" type="ORF">PCAR00345_LOCUS3948</name>
</gene>
<dbReference type="GO" id="GO:0000027">
    <property type="term" value="P:ribosomal large subunit assembly"/>
    <property type="evidence" value="ECO:0007669"/>
    <property type="project" value="InterPro"/>
</dbReference>
<dbReference type="GO" id="GO:0019843">
    <property type="term" value="F:rRNA binding"/>
    <property type="evidence" value="ECO:0007669"/>
    <property type="project" value="UniProtKB-UniRule"/>
</dbReference>
<comment type="subcellular location">
    <subcellularLocation>
        <location evidence="1 4">Nucleus</location>
        <location evidence="1 4">Nucleolus</location>
    </subcellularLocation>
</comment>
<name>A0A7S4B332_CHRCT</name>
<evidence type="ECO:0000259" key="7">
    <source>
        <dbReference type="PROSITE" id="PS50833"/>
    </source>
</evidence>
<dbReference type="Pfam" id="PF04427">
    <property type="entry name" value="Brix"/>
    <property type="match status" value="1"/>
</dbReference>
<dbReference type="AlphaFoldDB" id="A0A7S4B332"/>
<evidence type="ECO:0000256" key="6">
    <source>
        <dbReference type="SAM" id="SignalP"/>
    </source>
</evidence>
<feature type="compositionally biased region" description="Basic residues" evidence="5">
    <location>
        <begin position="202"/>
        <end position="221"/>
    </location>
</feature>
<feature type="chain" id="PRO_5031159167" description="Ribosome production factor 2 homolog" evidence="6">
    <location>
        <begin position="24"/>
        <end position="254"/>
    </location>
</feature>
<dbReference type="GO" id="GO:0000463">
    <property type="term" value="P:maturation of LSU-rRNA from tricistronic rRNA transcript (SSU-rRNA, 5.8S rRNA, LSU-rRNA)"/>
    <property type="evidence" value="ECO:0007669"/>
    <property type="project" value="TreeGrafter"/>
</dbReference>
<keyword evidence="3 4" id="KW-0539">Nucleus</keyword>
<feature type="signal peptide" evidence="6">
    <location>
        <begin position="1"/>
        <end position="23"/>
    </location>
</feature>
<dbReference type="PROSITE" id="PS50833">
    <property type="entry name" value="BRIX"/>
    <property type="match status" value="1"/>
</dbReference>
<organism evidence="8">
    <name type="scientific">Chrysotila carterae</name>
    <name type="common">Marine alga</name>
    <name type="synonym">Syracosphaera carterae</name>
    <dbReference type="NCBI Taxonomy" id="13221"/>
    <lineage>
        <taxon>Eukaryota</taxon>
        <taxon>Haptista</taxon>
        <taxon>Haptophyta</taxon>
        <taxon>Prymnesiophyceae</taxon>
        <taxon>Isochrysidales</taxon>
        <taxon>Isochrysidaceae</taxon>
        <taxon>Chrysotila</taxon>
    </lineage>
</organism>
<comment type="similarity">
    <text evidence="2 4">Belongs to the RPF2 family.</text>
</comment>
<dbReference type="InterPro" id="IPR007109">
    <property type="entry name" value="Brix"/>
</dbReference>
<evidence type="ECO:0000313" key="8">
    <source>
        <dbReference type="EMBL" id="CAE0751363.1"/>
    </source>
</evidence>
<keyword evidence="6" id="KW-0732">Signal</keyword>